<dbReference type="PROSITE" id="PS51755">
    <property type="entry name" value="OMPR_PHOB"/>
    <property type="match status" value="1"/>
</dbReference>
<dbReference type="InterPro" id="IPR011990">
    <property type="entry name" value="TPR-like_helical_dom_sf"/>
</dbReference>
<dbReference type="AlphaFoldDB" id="A0A3E0HIE9"/>
<dbReference type="GO" id="GO:0003677">
    <property type="term" value="F:DNA binding"/>
    <property type="evidence" value="ECO:0007669"/>
    <property type="project" value="UniProtKB-UniRule"/>
</dbReference>
<dbReference type="Proteomes" id="UP000256269">
    <property type="component" value="Unassembled WGS sequence"/>
</dbReference>
<feature type="domain" description="OmpR/PhoB-type" evidence="6">
    <location>
        <begin position="1"/>
        <end position="98"/>
    </location>
</feature>
<sequence>MGVVVEFGILGPLVVRVDGRRVEITAHREIAILAALLCRADQVVSTDQLVDVVWTGDLPANPANQIAICVLSLRRKLVSFGAPADLIATQPPGYLVQLGDARLDTRRVQSLTAAATAAEVAGDRVEALAHLRTAVDLWRGPVLPSLANTSLAPEIVRWEERRAALFDRRVQLELDLGRHRDVIGELSAVVAEQGLRERPREQLMIALCRAGRPSQALSVYRVTRKMFLDELGIEPSSQLRRLYEAIRSGALRGA</sequence>
<dbReference type="InterPro" id="IPR016032">
    <property type="entry name" value="Sig_transdc_resp-reg_C-effctor"/>
</dbReference>
<evidence type="ECO:0000256" key="4">
    <source>
        <dbReference type="ARBA" id="ARBA00023163"/>
    </source>
</evidence>
<dbReference type="OrthoDB" id="4336084at2"/>
<dbReference type="EMBL" id="QUNO01000007">
    <property type="protein sequence ID" value="REH45976.1"/>
    <property type="molecule type" value="Genomic_DNA"/>
</dbReference>
<dbReference type="InterPro" id="IPR036388">
    <property type="entry name" value="WH-like_DNA-bd_sf"/>
</dbReference>
<organism evidence="7 8">
    <name type="scientific">Kutzneria buriramensis</name>
    <dbReference type="NCBI Taxonomy" id="1045776"/>
    <lineage>
        <taxon>Bacteria</taxon>
        <taxon>Bacillati</taxon>
        <taxon>Actinomycetota</taxon>
        <taxon>Actinomycetes</taxon>
        <taxon>Pseudonocardiales</taxon>
        <taxon>Pseudonocardiaceae</taxon>
        <taxon>Kutzneria</taxon>
    </lineage>
</organism>
<name>A0A3E0HIE9_9PSEU</name>
<dbReference type="Pfam" id="PF03704">
    <property type="entry name" value="BTAD"/>
    <property type="match status" value="1"/>
</dbReference>
<gene>
    <name evidence="7" type="ORF">BCF44_107108</name>
</gene>
<evidence type="ECO:0000256" key="2">
    <source>
        <dbReference type="ARBA" id="ARBA00023015"/>
    </source>
</evidence>
<dbReference type="CDD" id="cd15831">
    <property type="entry name" value="BTAD"/>
    <property type="match status" value="1"/>
</dbReference>
<dbReference type="Pfam" id="PF00486">
    <property type="entry name" value="Trans_reg_C"/>
    <property type="match status" value="1"/>
</dbReference>
<evidence type="ECO:0000256" key="5">
    <source>
        <dbReference type="PROSITE-ProRule" id="PRU01091"/>
    </source>
</evidence>
<feature type="DNA-binding region" description="OmpR/PhoB-type" evidence="5">
    <location>
        <begin position="1"/>
        <end position="98"/>
    </location>
</feature>
<dbReference type="Gene3D" id="1.25.40.10">
    <property type="entry name" value="Tetratricopeptide repeat domain"/>
    <property type="match status" value="1"/>
</dbReference>
<proteinExistence type="inferred from homology"/>
<dbReference type="SMART" id="SM01043">
    <property type="entry name" value="BTAD"/>
    <property type="match status" value="1"/>
</dbReference>
<dbReference type="GO" id="GO:0000160">
    <property type="term" value="P:phosphorelay signal transduction system"/>
    <property type="evidence" value="ECO:0007669"/>
    <property type="project" value="InterPro"/>
</dbReference>
<keyword evidence="4" id="KW-0804">Transcription</keyword>
<evidence type="ECO:0000256" key="1">
    <source>
        <dbReference type="ARBA" id="ARBA00005820"/>
    </source>
</evidence>
<evidence type="ECO:0000313" key="8">
    <source>
        <dbReference type="Proteomes" id="UP000256269"/>
    </source>
</evidence>
<dbReference type="Gene3D" id="1.10.10.10">
    <property type="entry name" value="Winged helix-like DNA-binding domain superfamily/Winged helix DNA-binding domain"/>
    <property type="match status" value="1"/>
</dbReference>
<dbReference type="InterPro" id="IPR051677">
    <property type="entry name" value="AfsR-DnrI-RedD_regulator"/>
</dbReference>
<keyword evidence="2" id="KW-0805">Transcription regulation</keyword>
<protein>
    <submittedName>
        <fullName evidence="7">DNA-binding SARP family transcriptional activator</fullName>
    </submittedName>
</protein>
<evidence type="ECO:0000259" key="6">
    <source>
        <dbReference type="PROSITE" id="PS51755"/>
    </source>
</evidence>
<dbReference type="InterPro" id="IPR001867">
    <property type="entry name" value="OmpR/PhoB-type_DNA-bd"/>
</dbReference>
<comment type="similarity">
    <text evidence="1">Belongs to the AfsR/DnrI/RedD regulatory family.</text>
</comment>
<dbReference type="SUPFAM" id="SSF46894">
    <property type="entry name" value="C-terminal effector domain of the bipartite response regulators"/>
    <property type="match status" value="1"/>
</dbReference>
<dbReference type="GO" id="GO:0006355">
    <property type="term" value="P:regulation of DNA-templated transcription"/>
    <property type="evidence" value="ECO:0007669"/>
    <property type="project" value="InterPro"/>
</dbReference>
<dbReference type="RefSeq" id="WP_116176144.1">
    <property type="nucleotide sequence ID" value="NZ_CP144375.1"/>
</dbReference>
<evidence type="ECO:0000313" key="7">
    <source>
        <dbReference type="EMBL" id="REH45976.1"/>
    </source>
</evidence>
<accession>A0A3E0HIE9</accession>
<comment type="caution">
    <text evidence="7">The sequence shown here is derived from an EMBL/GenBank/DDBJ whole genome shotgun (WGS) entry which is preliminary data.</text>
</comment>
<reference evidence="7 8" key="1">
    <citation type="submission" date="2018-08" db="EMBL/GenBank/DDBJ databases">
        <title>Genomic Encyclopedia of Archaeal and Bacterial Type Strains, Phase II (KMG-II): from individual species to whole genera.</title>
        <authorList>
            <person name="Goeker M."/>
        </authorList>
    </citation>
    <scope>NUCLEOTIDE SEQUENCE [LARGE SCALE GENOMIC DNA]</scope>
    <source>
        <strain evidence="7 8">DSM 45791</strain>
    </source>
</reference>
<dbReference type="SMART" id="SM00862">
    <property type="entry name" value="Trans_reg_C"/>
    <property type="match status" value="1"/>
</dbReference>
<evidence type="ECO:0000256" key="3">
    <source>
        <dbReference type="ARBA" id="ARBA00023125"/>
    </source>
</evidence>
<keyword evidence="8" id="KW-1185">Reference proteome</keyword>
<keyword evidence="3 5" id="KW-0238">DNA-binding</keyword>
<dbReference type="PANTHER" id="PTHR35807">
    <property type="entry name" value="TRANSCRIPTIONAL REGULATOR REDD-RELATED"/>
    <property type="match status" value="1"/>
</dbReference>
<dbReference type="PANTHER" id="PTHR35807:SF1">
    <property type="entry name" value="TRANSCRIPTIONAL REGULATOR REDD"/>
    <property type="match status" value="1"/>
</dbReference>
<dbReference type="InterPro" id="IPR005158">
    <property type="entry name" value="BTAD"/>
</dbReference>
<dbReference type="SUPFAM" id="SSF48452">
    <property type="entry name" value="TPR-like"/>
    <property type="match status" value="1"/>
</dbReference>